<feature type="transmembrane region" description="Helical" evidence="5">
    <location>
        <begin position="20"/>
        <end position="49"/>
    </location>
</feature>
<evidence type="ECO:0000256" key="3">
    <source>
        <dbReference type="ARBA" id="ARBA00022989"/>
    </source>
</evidence>
<feature type="domain" description="TLC" evidence="6">
    <location>
        <begin position="1"/>
        <end position="180"/>
    </location>
</feature>
<dbReference type="AlphaFoldDB" id="A0A6C0JJ02"/>
<sequence>MENKNTKMVQFHCMNLGISLCSWFCVMNNFYIIVCSNIVGVVCFIHLFFVKKNDMLIHHLSVLGMLHYMNNHNDIENIIEIISTILSVKISTIFLALNYLLENTSAVNLKKINNVAFVSTFLYYRIYNYSYYLIFNKNIHNTILIYSRNNFEYFEIYFGLFGLFFLNLYWFCIIIKKILY</sequence>
<evidence type="ECO:0000256" key="5">
    <source>
        <dbReference type="SAM" id="Phobius"/>
    </source>
</evidence>
<dbReference type="PROSITE" id="PS50922">
    <property type="entry name" value="TLC"/>
    <property type="match status" value="1"/>
</dbReference>
<dbReference type="Pfam" id="PF03798">
    <property type="entry name" value="TRAM_LAG1_CLN8"/>
    <property type="match status" value="1"/>
</dbReference>
<evidence type="ECO:0000313" key="7">
    <source>
        <dbReference type="EMBL" id="QHU05652.1"/>
    </source>
</evidence>
<name>A0A6C0JJ02_9ZZZZ</name>
<reference evidence="7" key="1">
    <citation type="journal article" date="2020" name="Nature">
        <title>Giant virus diversity and host interactions through global metagenomics.</title>
        <authorList>
            <person name="Schulz F."/>
            <person name="Roux S."/>
            <person name="Paez-Espino D."/>
            <person name="Jungbluth S."/>
            <person name="Walsh D.A."/>
            <person name="Denef V.J."/>
            <person name="McMahon K.D."/>
            <person name="Konstantinidis K.T."/>
            <person name="Eloe-Fadrosh E.A."/>
            <person name="Kyrpides N.C."/>
            <person name="Woyke T."/>
        </authorList>
    </citation>
    <scope>NUCLEOTIDE SEQUENCE</scope>
    <source>
        <strain evidence="7">GVMAG-M-3300027736-24</strain>
    </source>
</reference>
<comment type="subcellular location">
    <subcellularLocation>
        <location evidence="1">Membrane</location>
        <topology evidence="1">Multi-pass membrane protein</topology>
    </subcellularLocation>
</comment>
<protein>
    <recommendedName>
        <fullName evidence="6">TLC domain-containing protein</fullName>
    </recommendedName>
</protein>
<accession>A0A6C0JJ02</accession>
<feature type="transmembrane region" description="Helical" evidence="5">
    <location>
        <begin position="154"/>
        <end position="175"/>
    </location>
</feature>
<feature type="transmembrane region" description="Helical" evidence="5">
    <location>
        <begin position="112"/>
        <end position="134"/>
    </location>
</feature>
<feature type="transmembrane region" description="Helical" evidence="5">
    <location>
        <begin position="78"/>
        <end position="100"/>
    </location>
</feature>
<evidence type="ECO:0000256" key="2">
    <source>
        <dbReference type="ARBA" id="ARBA00022692"/>
    </source>
</evidence>
<keyword evidence="4 5" id="KW-0472">Membrane</keyword>
<dbReference type="EMBL" id="MN740417">
    <property type="protein sequence ID" value="QHU05652.1"/>
    <property type="molecule type" value="Genomic_DNA"/>
</dbReference>
<keyword evidence="2 5" id="KW-0812">Transmembrane</keyword>
<proteinExistence type="predicted"/>
<keyword evidence="3 5" id="KW-1133">Transmembrane helix</keyword>
<dbReference type="GO" id="GO:0016020">
    <property type="term" value="C:membrane"/>
    <property type="evidence" value="ECO:0007669"/>
    <property type="project" value="UniProtKB-SubCell"/>
</dbReference>
<dbReference type="InterPro" id="IPR006634">
    <property type="entry name" value="TLC-dom"/>
</dbReference>
<evidence type="ECO:0000259" key="6">
    <source>
        <dbReference type="PROSITE" id="PS50922"/>
    </source>
</evidence>
<evidence type="ECO:0000256" key="1">
    <source>
        <dbReference type="ARBA" id="ARBA00004141"/>
    </source>
</evidence>
<organism evidence="7">
    <name type="scientific">viral metagenome</name>
    <dbReference type="NCBI Taxonomy" id="1070528"/>
    <lineage>
        <taxon>unclassified sequences</taxon>
        <taxon>metagenomes</taxon>
        <taxon>organismal metagenomes</taxon>
    </lineage>
</organism>
<evidence type="ECO:0000256" key="4">
    <source>
        <dbReference type="ARBA" id="ARBA00023136"/>
    </source>
</evidence>